<protein>
    <recommendedName>
        <fullName evidence="4">DUF3558 domain-containing protein</fullName>
    </recommendedName>
</protein>
<reference evidence="3" key="1">
    <citation type="submission" date="2016-10" db="EMBL/GenBank/DDBJ databases">
        <authorList>
            <person name="Varghese N."/>
            <person name="Submissions S."/>
        </authorList>
    </citation>
    <scope>NUCLEOTIDE SEQUENCE [LARGE SCALE GENOMIC DNA]</scope>
    <source>
        <strain evidence="3">DSM 45501</strain>
    </source>
</reference>
<dbReference type="EMBL" id="FPAT01000001">
    <property type="protein sequence ID" value="SFT38517.1"/>
    <property type="molecule type" value="Genomic_DNA"/>
</dbReference>
<organism evidence="2 3">
    <name type="scientific">Actinopolyspora righensis</name>
    <dbReference type="NCBI Taxonomy" id="995060"/>
    <lineage>
        <taxon>Bacteria</taxon>
        <taxon>Bacillati</taxon>
        <taxon>Actinomycetota</taxon>
        <taxon>Actinomycetes</taxon>
        <taxon>Actinopolysporales</taxon>
        <taxon>Actinopolysporaceae</taxon>
        <taxon>Actinopolyspora</taxon>
        <taxon>Actinopolyspora alba group</taxon>
    </lineage>
</organism>
<dbReference type="Proteomes" id="UP000199165">
    <property type="component" value="Unassembled WGS sequence"/>
</dbReference>
<name>A0A1I6XK93_9ACTN</name>
<evidence type="ECO:0000313" key="3">
    <source>
        <dbReference type="Proteomes" id="UP000199165"/>
    </source>
</evidence>
<accession>A0A1I6XK93</accession>
<dbReference type="PROSITE" id="PS51257">
    <property type="entry name" value="PROKAR_LIPOPROTEIN"/>
    <property type="match status" value="1"/>
</dbReference>
<dbReference type="STRING" id="995060.SAMN04487904_101676"/>
<evidence type="ECO:0000256" key="1">
    <source>
        <dbReference type="SAM" id="SignalP"/>
    </source>
</evidence>
<gene>
    <name evidence="2" type="ORF">SAMN04487904_101676</name>
</gene>
<feature type="chain" id="PRO_5039120365" description="DUF3558 domain-containing protein" evidence="1">
    <location>
        <begin position="29"/>
        <end position="352"/>
    </location>
</feature>
<sequence length="352" mass="38442">MKGMRMRWSRLATGCLVSLLVLSGCSGAGDDSEVPTWVRSPPEHLSCDGTTDPRLMVDLIQEADLGVPNPEDSDVEVDVDDPSLSCHAVALNTLDLSMYPEEKLYLAGGYRPPDPLLIPIGDLPGFVTHGYGRLYVSCSRDSKTLIQKSSISIDSSELDNPDARLAMARLLVDMTNKARARFGCAESANALSLPSELPEIPEVGRLAASEVDAPFRGTACSFVKRSLLPDYEWDRGEEWAMGTPQPSGLISTCDIRTGNLDSTDGDVPGRPRSAFVMYEGPLAKARHESEKYSLPEYDVMCHGEPVSFRYYGPSEDDPSHWEKDPAEQTSGNRFLDHFARAAAERAGCPLPE</sequence>
<proteinExistence type="predicted"/>
<dbReference type="AlphaFoldDB" id="A0A1I6XK93"/>
<feature type="signal peptide" evidence="1">
    <location>
        <begin position="1"/>
        <end position="28"/>
    </location>
</feature>
<keyword evidence="1" id="KW-0732">Signal</keyword>
<evidence type="ECO:0000313" key="2">
    <source>
        <dbReference type="EMBL" id="SFT38517.1"/>
    </source>
</evidence>
<evidence type="ECO:0008006" key="4">
    <source>
        <dbReference type="Google" id="ProtNLM"/>
    </source>
</evidence>
<keyword evidence="3" id="KW-1185">Reference proteome</keyword>